<evidence type="ECO:0000256" key="1">
    <source>
        <dbReference type="ARBA" id="ARBA00004334"/>
    </source>
</evidence>
<comment type="subcellular location">
    <subcellularLocation>
        <location evidence="1">Plastid</location>
        <location evidence="1">Chloroplast thylakoid membrane</location>
    </subcellularLocation>
</comment>
<comment type="caution">
    <text evidence="8">The sequence shown here is derived from an EMBL/GenBank/DDBJ whole genome shotgun (WGS) entry which is preliminary data.</text>
</comment>
<keyword evidence="9" id="KW-1185">Reference proteome</keyword>
<keyword evidence="3" id="KW-0934">Plastid</keyword>
<dbReference type="GO" id="GO:0009767">
    <property type="term" value="P:photosynthetic electron transport chain"/>
    <property type="evidence" value="ECO:0007669"/>
    <property type="project" value="TreeGrafter"/>
</dbReference>
<reference evidence="8" key="1">
    <citation type="submission" date="2023-10" db="EMBL/GenBank/DDBJ databases">
        <title>Chromosome-level genome of the transformable northern wattle, Acacia crassicarpa.</title>
        <authorList>
            <person name="Massaro I."/>
            <person name="Sinha N.R."/>
            <person name="Poethig S."/>
            <person name="Leichty A.R."/>
        </authorList>
    </citation>
    <scope>NUCLEOTIDE SEQUENCE</scope>
    <source>
        <strain evidence="8">Acra3RX</strain>
        <tissue evidence="8">Leaf</tissue>
    </source>
</reference>
<keyword evidence="2" id="KW-0150">Chloroplast</keyword>
<dbReference type="GO" id="GO:0009535">
    <property type="term" value="C:chloroplast thylakoid membrane"/>
    <property type="evidence" value="ECO:0007669"/>
    <property type="project" value="UniProtKB-SubCell"/>
</dbReference>
<keyword evidence="5" id="KW-0793">Thylakoid</keyword>
<comment type="similarity">
    <text evidence="7">Belongs to the PsbQ family.</text>
</comment>
<dbReference type="EMBL" id="JAWXYG010000003">
    <property type="protein sequence ID" value="KAK4278126.1"/>
    <property type="molecule type" value="Genomic_DNA"/>
</dbReference>
<name>A0AAE1MVR7_9FABA</name>
<sequence>MELRSFVLQSNLTPLFPSFTCCVKPSFQSRKMDQKVYKLEISRRVGILTAFTSVVVAGEGIFSTKIANGFDFGFVAPDQTVEEAESGVRSHAQALLQVKDLLETESWKEAQKALRRSSAVLKKDIYTIINSKPGSERPSLRKLYSSLFNNVSRLDYAARDKDTQQVWQCYNSIAVAVNDILSRLYPS</sequence>
<dbReference type="AlphaFoldDB" id="A0AAE1MVR7"/>
<dbReference type="SUPFAM" id="SSF101112">
    <property type="entry name" value="Oxygen-evolving enhancer protein 3"/>
    <property type="match status" value="1"/>
</dbReference>
<protein>
    <recommendedName>
        <fullName evidence="10">PQL-like protein</fullName>
    </recommendedName>
</protein>
<dbReference type="Proteomes" id="UP001293593">
    <property type="component" value="Unassembled WGS sequence"/>
</dbReference>
<evidence type="ECO:0000256" key="3">
    <source>
        <dbReference type="ARBA" id="ARBA00022640"/>
    </source>
</evidence>
<accession>A0AAE1MVR7</accession>
<dbReference type="Gene3D" id="1.20.120.290">
    <property type="entry name" value="Oxygen-evolving enhancer protein 3 (PsbQ), four-helix up-down bundle"/>
    <property type="match status" value="1"/>
</dbReference>
<evidence type="ECO:0000313" key="9">
    <source>
        <dbReference type="Proteomes" id="UP001293593"/>
    </source>
</evidence>
<evidence type="ECO:0008006" key="10">
    <source>
        <dbReference type="Google" id="ProtNLM"/>
    </source>
</evidence>
<proteinExistence type="inferred from homology"/>
<dbReference type="InterPro" id="IPR008797">
    <property type="entry name" value="PSII_PsbQ"/>
</dbReference>
<dbReference type="PANTHER" id="PTHR33399:SF6">
    <property type="entry name" value="PSBQ-LIKE PROTEIN 3, CHLOROPLASTIC"/>
    <property type="match status" value="1"/>
</dbReference>
<evidence type="ECO:0000256" key="7">
    <source>
        <dbReference type="ARBA" id="ARBA00035649"/>
    </source>
</evidence>
<dbReference type="GO" id="GO:0009654">
    <property type="term" value="C:photosystem II oxygen evolving complex"/>
    <property type="evidence" value="ECO:0007669"/>
    <property type="project" value="InterPro"/>
</dbReference>
<dbReference type="Pfam" id="PF05757">
    <property type="entry name" value="PsbQ"/>
    <property type="match status" value="1"/>
</dbReference>
<keyword evidence="4" id="KW-0809">Transit peptide</keyword>
<evidence type="ECO:0000256" key="2">
    <source>
        <dbReference type="ARBA" id="ARBA00022528"/>
    </source>
</evidence>
<organism evidence="8 9">
    <name type="scientific">Acacia crassicarpa</name>
    <name type="common">northern wattle</name>
    <dbReference type="NCBI Taxonomy" id="499986"/>
    <lineage>
        <taxon>Eukaryota</taxon>
        <taxon>Viridiplantae</taxon>
        <taxon>Streptophyta</taxon>
        <taxon>Embryophyta</taxon>
        <taxon>Tracheophyta</taxon>
        <taxon>Spermatophyta</taxon>
        <taxon>Magnoliopsida</taxon>
        <taxon>eudicotyledons</taxon>
        <taxon>Gunneridae</taxon>
        <taxon>Pentapetalae</taxon>
        <taxon>rosids</taxon>
        <taxon>fabids</taxon>
        <taxon>Fabales</taxon>
        <taxon>Fabaceae</taxon>
        <taxon>Caesalpinioideae</taxon>
        <taxon>mimosoid clade</taxon>
        <taxon>Acacieae</taxon>
        <taxon>Acacia</taxon>
    </lineage>
</organism>
<dbReference type="InterPro" id="IPR023222">
    <property type="entry name" value="PsbQ-like_dom_sf"/>
</dbReference>
<dbReference type="GO" id="GO:0019898">
    <property type="term" value="C:extrinsic component of membrane"/>
    <property type="evidence" value="ECO:0007669"/>
    <property type="project" value="InterPro"/>
</dbReference>
<evidence type="ECO:0000256" key="4">
    <source>
        <dbReference type="ARBA" id="ARBA00022946"/>
    </source>
</evidence>
<keyword evidence="6" id="KW-0472">Membrane</keyword>
<gene>
    <name evidence="8" type="ORF">QN277_016017</name>
</gene>
<evidence type="ECO:0000256" key="5">
    <source>
        <dbReference type="ARBA" id="ARBA00023078"/>
    </source>
</evidence>
<evidence type="ECO:0000256" key="6">
    <source>
        <dbReference type="ARBA" id="ARBA00023136"/>
    </source>
</evidence>
<evidence type="ECO:0000313" key="8">
    <source>
        <dbReference type="EMBL" id="KAK4278126.1"/>
    </source>
</evidence>
<dbReference type="InterPro" id="IPR054099">
    <property type="entry name" value="PSII_PsbQ_pln"/>
</dbReference>
<dbReference type="GO" id="GO:0005509">
    <property type="term" value="F:calcium ion binding"/>
    <property type="evidence" value="ECO:0007669"/>
    <property type="project" value="InterPro"/>
</dbReference>
<dbReference type="FunFam" id="1.20.120.290:FF:000004">
    <property type="entry name" value="Oxygen-evolving enhancer protein 3"/>
    <property type="match status" value="1"/>
</dbReference>
<dbReference type="PANTHER" id="PTHR33399">
    <property type="entry name" value="OXYGEN-EVOLVING ENHANCER PROTEIN 3-1, CHLOROPLASTIC"/>
    <property type="match status" value="1"/>
</dbReference>